<evidence type="ECO:0000313" key="1">
    <source>
        <dbReference type="EMBL" id="KAH9830495.1"/>
    </source>
</evidence>
<sequence length="355" mass="41352">MDVPLKIVSETDYLQTELVEKLGQTEDRGWLNMTNATPLRALVNVLRQRCAPTTIRKASKREEIKTIIKAKKEATHAQQNQTTPTPVDVGLNPVFNITGARLQAITQKIAYQHIRNLKDLETRQSTQRTITKAIEHNQEHLEVTHQEEDIWRALRQRDIRRNITDYLWKCAHNAHKCGAYWDAIPGYEERGICQTCGVTDSMSHIITECKAPGQDIIWQMAGDLWKKKKLTWSKPSMEDVLTSGLREWRSETGNMKRRPRAERLWRILITESAFLVWKLRCERVIAHSDDVNWCLTEAAIRTRWTRVVNERLHLDMAMTHRRFGRKALRRNEVLGTWCRGARSDATRNRTGNRNT</sequence>
<comment type="caution">
    <text evidence="1">The sequence shown here is derived from an EMBL/GenBank/DDBJ whole genome shotgun (WGS) entry which is preliminary data.</text>
</comment>
<gene>
    <name evidence="1" type="ORF">C8Q71DRAFT_716854</name>
</gene>
<reference evidence="1 2" key="1">
    <citation type="journal article" date="2021" name="Environ. Microbiol.">
        <title>Gene family expansions and transcriptome signatures uncover fungal adaptations to wood decay.</title>
        <authorList>
            <person name="Hage H."/>
            <person name="Miyauchi S."/>
            <person name="Viragh M."/>
            <person name="Drula E."/>
            <person name="Min B."/>
            <person name="Chaduli D."/>
            <person name="Navarro D."/>
            <person name="Favel A."/>
            <person name="Norest M."/>
            <person name="Lesage-Meessen L."/>
            <person name="Balint B."/>
            <person name="Merenyi Z."/>
            <person name="de Eugenio L."/>
            <person name="Morin E."/>
            <person name="Martinez A.T."/>
            <person name="Baldrian P."/>
            <person name="Stursova M."/>
            <person name="Martinez M.J."/>
            <person name="Novotny C."/>
            <person name="Magnuson J.K."/>
            <person name="Spatafora J.W."/>
            <person name="Maurice S."/>
            <person name="Pangilinan J."/>
            <person name="Andreopoulos W."/>
            <person name="LaButti K."/>
            <person name="Hundley H."/>
            <person name="Na H."/>
            <person name="Kuo A."/>
            <person name="Barry K."/>
            <person name="Lipzen A."/>
            <person name="Henrissat B."/>
            <person name="Riley R."/>
            <person name="Ahrendt S."/>
            <person name="Nagy L.G."/>
            <person name="Grigoriev I.V."/>
            <person name="Martin F."/>
            <person name="Rosso M.N."/>
        </authorList>
    </citation>
    <scope>NUCLEOTIDE SEQUENCE [LARGE SCALE GENOMIC DNA]</scope>
    <source>
        <strain evidence="1 2">CIRM-BRFM 1785</strain>
    </source>
</reference>
<name>A0ABQ8K1G2_9APHY</name>
<dbReference type="RefSeq" id="XP_047773799.1">
    <property type="nucleotide sequence ID" value="XM_047921124.1"/>
</dbReference>
<proteinExistence type="predicted"/>
<evidence type="ECO:0000313" key="2">
    <source>
        <dbReference type="Proteomes" id="UP000814176"/>
    </source>
</evidence>
<organism evidence="1 2">
    <name type="scientific">Rhodofomes roseus</name>
    <dbReference type="NCBI Taxonomy" id="34475"/>
    <lineage>
        <taxon>Eukaryota</taxon>
        <taxon>Fungi</taxon>
        <taxon>Dikarya</taxon>
        <taxon>Basidiomycota</taxon>
        <taxon>Agaricomycotina</taxon>
        <taxon>Agaricomycetes</taxon>
        <taxon>Polyporales</taxon>
        <taxon>Rhodofomes</taxon>
    </lineage>
</organism>
<dbReference type="Proteomes" id="UP000814176">
    <property type="component" value="Unassembled WGS sequence"/>
</dbReference>
<dbReference type="GeneID" id="72001856"/>
<accession>A0ABQ8K1G2</accession>
<protein>
    <recommendedName>
        <fullName evidence="3">Reverse transcriptase zinc-binding domain-containing protein</fullName>
    </recommendedName>
</protein>
<dbReference type="EMBL" id="JADCUA010000031">
    <property type="protein sequence ID" value="KAH9830495.1"/>
    <property type="molecule type" value="Genomic_DNA"/>
</dbReference>
<evidence type="ECO:0008006" key="3">
    <source>
        <dbReference type="Google" id="ProtNLM"/>
    </source>
</evidence>
<keyword evidence="2" id="KW-1185">Reference proteome</keyword>